<dbReference type="RefSeq" id="WP_143100892.1">
    <property type="nucleotide sequence ID" value="NZ_FOLQ01000059.1"/>
</dbReference>
<dbReference type="AlphaFoldDB" id="A0A1I2I961"/>
<proteinExistence type="predicted"/>
<name>A0A1I2I961_9BACT</name>
<sequence>MNKLIGLIALICLSLQCETQTAPEPESRVTVCGVNDPAKELPWLKDLIAKADEDKATLAYKGNYIGKIYLENFRDQPVFIVQMMMGSGGIAMYLFRCDGQRIMDVTDKEIATTIAGFERKNLVYANAP</sequence>
<dbReference type="EMBL" id="FOLQ01000059">
    <property type="protein sequence ID" value="SFF38130.1"/>
    <property type="molecule type" value="Genomic_DNA"/>
</dbReference>
<keyword evidence="2" id="KW-1185">Reference proteome</keyword>
<gene>
    <name evidence="1" type="ORF">SAMN05216167_1595</name>
</gene>
<organism evidence="1 2">
    <name type="scientific">Spirosoma endophyticum</name>
    <dbReference type="NCBI Taxonomy" id="662367"/>
    <lineage>
        <taxon>Bacteria</taxon>
        <taxon>Pseudomonadati</taxon>
        <taxon>Bacteroidota</taxon>
        <taxon>Cytophagia</taxon>
        <taxon>Cytophagales</taxon>
        <taxon>Cytophagaceae</taxon>
        <taxon>Spirosoma</taxon>
    </lineage>
</organism>
<dbReference type="OrthoDB" id="1098690at2"/>
<dbReference type="Proteomes" id="UP000198598">
    <property type="component" value="Unassembled WGS sequence"/>
</dbReference>
<protein>
    <submittedName>
        <fullName evidence="1">Uncharacterized protein</fullName>
    </submittedName>
</protein>
<evidence type="ECO:0000313" key="2">
    <source>
        <dbReference type="Proteomes" id="UP000198598"/>
    </source>
</evidence>
<evidence type="ECO:0000313" key="1">
    <source>
        <dbReference type="EMBL" id="SFF38130.1"/>
    </source>
</evidence>
<reference evidence="1 2" key="1">
    <citation type="submission" date="2016-10" db="EMBL/GenBank/DDBJ databases">
        <authorList>
            <person name="de Groot N.N."/>
        </authorList>
    </citation>
    <scope>NUCLEOTIDE SEQUENCE [LARGE SCALE GENOMIC DNA]</scope>
    <source>
        <strain evidence="1 2">DSM 26130</strain>
    </source>
</reference>
<dbReference type="STRING" id="662367.SAMN05216167_1595"/>
<accession>A0A1I2I961</accession>